<dbReference type="GO" id="GO:0003723">
    <property type="term" value="F:RNA binding"/>
    <property type="evidence" value="ECO:0007669"/>
    <property type="project" value="InterPro"/>
</dbReference>
<evidence type="ECO:0000256" key="5">
    <source>
        <dbReference type="HAMAP-Rule" id="MF_01080"/>
    </source>
</evidence>
<comment type="catalytic activity">
    <reaction evidence="1 5">
        <text>uridine(55) in tRNA = pseudouridine(55) in tRNA</text>
        <dbReference type="Rhea" id="RHEA:42532"/>
        <dbReference type="Rhea" id="RHEA-COMP:10101"/>
        <dbReference type="Rhea" id="RHEA-COMP:10102"/>
        <dbReference type="ChEBI" id="CHEBI:65314"/>
        <dbReference type="ChEBI" id="CHEBI:65315"/>
        <dbReference type="EC" id="5.4.99.25"/>
    </reaction>
</comment>
<feature type="domain" description="Pseudouridine synthase II N-terminal" evidence="6">
    <location>
        <begin position="31"/>
        <end position="179"/>
    </location>
</feature>
<dbReference type="SUPFAM" id="SSF55120">
    <property type="entry name" value="Pseudouridine synthase"/>
    <property type="match status" value="1"/>
</dbReference>
<dbReference type="GO" id="GO:1990481">
    <property type="term" value="P:mRNA pseudouridine synthesis"/>
    <property type="evidence" value="ECO:0007669"/>
    <property type="project" value="TreeGrafter"/>
</dbReference>
<dbReference type="PANTHER" id="PTHR13767">
    <property type="entry name" value="TRNA-PSEUDOURIDINE SYNTHASE"/>
    <property type="match status" value="1"/>
</dbReference>
<feature type="domain" description="tRNA pseudouridylate synthase B C-terminal" evidence="7">
    <location>
        <begin position="180"/>
        <end position="238"/>
    </location>
</feature>
<dbReference type="HAMAP" id="MF_01080">
    <property type="entry name" value="TruB_bact"/>
    <property type="match status" value="1"/>
</dbReference>
<evidence type="ECO:0000256" key="3">
    <source>
        <dbReference type="ARBA" id="ARBA00022694"/>
    </source>
</evidence>
<dbReference type="CDD" id="cd02573">
    <property type="entry name" value="PseudoU_synth_EcTruB"/>
    <property type="match status" value="1"/>
</dbReference>
<proteinExistence type="inferred from homology"/>
<dbReference type="Pfam" id="PF16198">
    <property type="entry name" value="TruB_C_2"/>
    <property type="match status" value="1"/>
</dbReference>
<dbReference type="Gene3D" id="3.30.2350.10">
    <property type="entry name" value="Pseudouridine synthase"/>
    <property type="match status" value="1"/>
</dbReference>
<protein>
    <recommendedName>
        <fullName evidence="5">tRNA pseudouridine synthase B</fullName>
        <ecNumber evidence="5">5.4.99.25</ecNumber>
    </recommendedName>
    <alternativeName>
        <fullName evidence="5">tRNA pseudouridine(55) synthase</fullName>
        <shortName evidence="5">Psi55 synthase</shortName>
    </alternativeName>
    <alternativeName>
        <fullName evidence="5">tRNA pseudouridylate synthase</fullName>
    </alternativeName>
    <alternativeName>
        <fullName evidence="5">tRNA-uridine isomerase</fullName>
    </alternativeName>
</protein>
<keyword evidence="4 5" id="KW-0413">Isomerase</keyword>
<evidence type="ECO:0000256" key="2">
    <source>
        <dbReference type="ARBA" id="ARBA00005642"/>
    </source>
</evidence>
<evidence type="ECO:0000256" key="1">
    <source>
        <dbReference type="ARBA" id="ARBA00000385"/>
    </source>
</evidence>
<evidence type="ECO:0000256" key="4">
    <source>
        <dbReference type="ARBA" id="ARBA00023235"/>
    </source>
</evidence>
<dbReference type="PANTHER" id="PTHR13767:SF2">
    <property type="entry name" value="PSEUDOURIDYLATE SYNTHASE TRUB1"/>
    <property type="match status" value="1"/>
</dbReference>
<name>A0A9D1SAX0_9PROT</name>
<dbReference type="GO" id="GO:0031119">
    <property type="term" value="P:tRNA pseudouridine synthesis"/>
    <property type="evidence" value="ECO:0007669"/>
    <property type="project" value="UniProtKB-UniRule"/>
</dbReference>
<evidence type="ECO:0000313" key="8">
    <source>
        <dbReference type="EMBL" id="HIU52987.1"/>
    </source>
</evidence>
<dbReference type="InterPro" id="IPR002501">
    <property type="entry name" value="PsdUridine_synth_N"/>
</dbReference>
<reference evidence="8" key="2">
    <citation type="journal article" date="2021" name="PeerJ">
        <title>Extensive microbial diversity within the chicken gut microbiome revealed by metagenomics and culture.</title>
        <authorList>
            <person name="Gilroy R."/>
            <person name="Ravi A."/>
            <person name="Getino M."/>
            <person name="Pursley I."/>
            <person name="Horton D.L."/>
            <person name="Alikhan N.F."/>
            <person name="Baker D."/>
            <person name="Gharbi K."/>
            <person name="Hall N."/>
            <person name="Watson M."/>
            <person name="Adriaenssens E.M."/>
            <person name="Foster-Nyarko E."/>
            <person name="Jarju S."/>
            <person name="Secka A."/>
            <person name="Antonio M."/>
            <person name="Oren A."/>
            <person name="Chaudhuri R.R."/>
            <person name="La Ragione R."/>
            <person name="Hildebrand F."/>
            <person name="Pallen M.J."/>
        </authorList>
    </citation>
    <scope>NUCLEOTIDE SEQUENCE</scope>
    <source>
        <strain evidence="8">ChiW3-316</strain>
    </source>
</reference>
<sequence length="302" mass="33507">MRRKKGEDINGWLIVDKPRDIGSTQVVNLTRRLFNAKKNGHAGTLDPFATGILPIAFGEATKLLPYVTDGRKEYEFVVQWGKATDTGDSEGKIVSESDKIPDREEILAVIPQFVGQINQVPPAYSAIKINGRRAYALARSGEEVSIPERTVEVYALELLEELPEGQARFRVECSKGTYVRSLGRDLAEKLGTCGFLQELRRTKCGQFGLESKILLENIKNIVHSDALKEILLPLETSLRDIAEIAVSEVDADKLKKGQGVSPRAYDIDKLIGREAAAFCNGSLIAIVRIEEKRISPLRVFNL</sequence>
<dbReference type="AlphaFoldDB" id="A0A9D1SAX0"/>
<evidence type="ECO:0000259" key="6">
    <source>
        <dbReference type="Pfam" id="PF01509"/>
    </source>
</evidence>
<dbReference type="Proteomes" id="UP000824107">
    <property type="component" value="Unassembled WGS sequence"/>
</dbReference>
<dbReference type="GO" id="GO:0160148">
    <property type="term" value="F:tRNA pseudouridine(55) synthase activity"/>
    <property type="evidence" value="ECO:0007669"/>
    <property type="project" value="UniProtKB-EC"/>
</dbReference>
<comment type="caution">
    <text evidence="8">The sequence shown here is derived from an EMBL/GenBank/DDBJ whole genome shotgun (WGS) entry which is preliminary data.</text>
</comment>
<dbReference type="InterPro" id="IPR020103">
    <property type="entry name" value="PsdUridine_synth_cat_dom_sf"/>
</dbReference>
<keyword evidence="3 5" id="KW-0819">tRNA processing</keyword>
<dbReference type="NCBIfam" id="TIGR00431">
    <property type="entry name" value="TruB"/>
    <property type="match status" value="1"/>
</dbReference>
<comment type="function">
    <text evidence="5">Responsible for synthesis of pseudouridine from uracil-55 in the psi GC loop of transfer RNAs.</text>
</comment>
<evidence type="ECO:0000313" key="9">
    <source>
        <dbReference type="Proteomes" id="UP000824107"/>
    </source>
</evidence>
<dbReference type="Pfam" id="PF01509">
    <property type="entry name" value="TruB_N"/>
    <property type="match status" value="1"/>
</dbReference>
<organism evidence="8 9">
    <name type="scientific">Candidatus Scatocola faecipullorum</name>
    <dbReference type="NCBI Taxonomy" id="2840917"/>
    <lineage>
        <taxon>Bacteria</taxon>
        <taxon>Pseudomonadati</taxon>
        <taxon>Pseudomonadota</taxon>
        <taxon>Alphaproteobacteria</taxon>
        <taxon>Rhodospirillales</taxon>
        <taxon>Rhodospirillaceae</taxon>
        <taxon>Rhodospirillaceae incertae sedis</taxon>
        <taxon>Candidatus Scatocola</taxon>
    </lineage>
</organism>
<accession>A0A9D1SAX0</accession>
<evidence type="ECO:0000259" key="7">
    <source>
        <dbReference type="Pfam" id="PF16198"/>
    </source>
</evidence>
<gene>
    <name evidence="5 8" type="primary">truB</name>
    <name evidence="8" type="ORF">IAD20_02780</name>
</gene>
<feature type="active site" description="Nucleophile" evidence="5">
    <location>
        <position position="46"/>
    </location>
</feature>
<dbReference type="InterPro" id="IPR014780">
    <property type="entry name" value="tRNA_psdUridine_synth_TruB"/>
</dbReference>
<dbReference type="EC" id="5.4.99.25" evidence="5"/>
<comment type="similarity">
    <text evidence="2 5">Belongs to the pseudouridine synthase TruB family. Type 1 subfamily.</text>
</comment>
<dbReference type="InterPro" id="IPR032819">
    <property type="entry name" value="TruB_C"/>
</dbReference>
<reference evidence="8" key="1">
    <citation type="submission" date="2020-10" db="EMBL/GenBank/DDBJ databases">
        <authorList>
            <person name="Gilroy R."/>
        </authorList>
    </citation>
    <scope>NUCLEOTIDE SEQUENCE</scope>
    <source>
        <strain evidence="8">ChiW3-316</strain>
    </source>
</reference>
<dbReference type="EMBL" id="DVNC01000021">
    <property type="protein sequence ID" value="HIU52987.1"/>
    <property type="molecule type" value="Genomic_DNA"/>
</dbReference>